<dbReference type="PANTHER" id="PTHR34220:SF7">
    <property type="entry name" value="SENSOR HISTIDINE KINASE YPDA"/>
    <property type="match status" value="1"/>
</dbReference>
<organism evidence="4 5">
    <name type="scientific">Hymenobacter lutimineralis</name>
    <dbReference type="NCBI Taxonomy" id="2606448"/>
    <lineage>
        <taxon>Bacteria</taxon>
        <taxon>Pseudomonadati</taxon>
        <taxon>Bacteroidota</taxon>
        <taxon>Cytophagia</taxon>
        <taxon>Cytophagales</taxon>
        <taxon>Hymenobacteraceae</taxon>
        <taxon>Hymenobacter</taxon>
    </lineage>
</organism>
<feature type="domain" description="Signal transduction histidine kinase internal region" evidence="3">
    <location>
        <begin position="215"/>
        <end position="292"/>
    </location>
</feature>
<keyword evidence="5" id="KW-1185">Reference proteome</keyword>
<feature type="transmembrane region" description="Helical" evidence="2">
    <location>
        <begin position="146"/>
        <end position="165"/>
    </location>
</feature>
<proteinExistence type="predicted"/>
<feature type="region of interest" description="Disordered" evidence="1">
    <location>
        <begin position="1"/>
        <end position="25"/>
    </location>
</feature>
<comment type="caution">
    <text evidence="4">The sequence shown here is derived from an EMBL/GenBank/DDBJ whole genome shotgun (WGS) entry which is preliminary data.</text>
</comment>
<keyword evidence="2" id="KW-0472">Membrane</keyword>
<dbReference type="InterPro" id="IPR010559">
    <property type="entry name" value="Sig_transdc_His_kin_internal"/>
</dbReference>
<gene>
    <name evidence="4" type="ORF">FY528_02020</name>
</gene>
<dbReference type="PANTHER" id="PTHR34220">
    <property type="entry name" value="SENSOR HISTIDINE KINASE YPDA"/>
    <property type="match status" value="1"/>
</dbReference>
<dbReference type="InterPro" id="IPR036890">
    <property type="entry name" value="HATPase_C_sf"/>
</dbReference>
<dbReference type="EMBL" id="VTHL01000001">
    <property type="protein sequence ID" value="TYZ14527.1"/>
    <property type="molecule type" value="Genomic_DNA"/>
</dbReference>
<feature type="transmembrane region" description="Helical" evidence="2">
    <location>
        <begin position="36"/>
        <end position="55"/>
    </location>
</feature>
<keyword evidence="2" id="KW-1133">Transmembrane helix</keyword>
<dbReference type="AlphaFoldDB" id="A0A5D6VGW7"/>
<dbReference type="Pfam" id="PF06580">
    <property type="entry name" value="His_kinase"/>
    <property type="match status" value="1"/>
</dbReference>
<name>A0A5D6VGW7_9BACT</name>
<feature type="transmembrane region" description="Helical" evidence="2">
    <location>
        <begin position="177"/>
        <end position="195"/>
    </location>
</feature>
<feature type="transmembrane region" description="Helical" evidence="2">
    <location>
        <begin position="114"/>
        <end position="134"/>
    </location>
</feature>
<evidence type="ECO:0000256" key="1">
    <source>
        <dbReference type="SAM" id="MobiDB-lite"/>
    </source>
</evidence>
<reference evidence="4 5" key="1">
    <citation type="submission" date="2019-08" db="EMBL/GenBank/DDBJ databases">
        <authorList>
            <person name="Seo M.-J."/>
        </authorList>
    </citation>
    <scope>NUCLEOTIDE SEQUENCE [LARGE SCALE GENOMIC DNA]</scope>
    <source>
        <strain evidence="4 5">KIGAM108</strain>
    </source>
</reference>
<keyword evidence="2" id="KW-0812">Transmembrane</keyword>
<evidence type="ECO:0000313" key="4">
    <source>
        <dbReference type="EMBL" id="TYZ14527.1"/>
    </source>
</evidence>
<dbReference type="GO" id="GO:0000155">
    <property type="term" value="F:phosphorelay sensor kinase activity"/>
    <property type="evidence" value="ECO:0007669"/>
    <property type="project" value="InterPro"/>
</dbReference>
<protein>
    <submittedName>
        <fullName evidence="4">Histidine kinase</fullName>
    </submittedName>
</protein>
<evidence type="ECO:0000259" key="3">
    <source>
        <dbReference type="Pfam" id="PF06580"/>
    </source>
</evidence>
<sequence length="402" mass="44746">MPKTAGPMAGIKTGRTNPPEKGTNTLPARITRVHHAQLVAAALSPTFVLSLAGLVRPRLRMATSAFPTPRVGLPSWLRLTLRDALVWSSMLALSVVADRRFLTGDFPWAVFHEFLVYLLLPTVGAVYVNHLVLVPRLLDQGRYFQYLAALLIWSLLLGGILKLVFTRFYAQDSWGHSSFNVLFVQLLAMGVLMVWRSITQRRTRLRTQLLERDQQLRLLEAQVNPHFLFNTLNSLYALSLTQSPQTPDMLLALSGLMRYQLDSTQRPRVPLQEELDYLRSYTALQALRLGARCPLVVELPEPEQAAGFTVPPLLFLALIENAFTYGTRRAQGSFVTIKLTLEAGKLHLSLRNALPPATDAGGGAGTGLANTRQRLALLYPDRHTLHAEASATEFCTDLYLAL</sequence>
<dbReference type="Proteomes" id="UP000322791">
    <property type="component" value="Unassembled WGS sequence"/>
</dbReference>
<dbReference type="SUPFAM" id="SSF55874">
    <property type="entry name" value="ATPase domain of HSP90 chaperone/DNA topoisomerase II/histidine kinase"/>
    <property type="match status" value="1"/>
</dbReference>
<dbReference type="GO" id="GO:0016020">
    <property type="term" value="C:membrane"/>
    <property type="evidence" value="ECO:0007669"/>
    <property type="project" value="InterPro"/>
</dbReference>
<accession>A0A5D6VGW7</accession>
<evidence type="ECO:0000313" key="5">
    <source>
        <dbReference type="Proteomes" id="UP000322791"/>
    </source>
</evidence>
<evidence type="ECO:0000256" key="2">
    <source>
        <dbReference type="SAM" id="Phobius"/>
    </source>
</evidence>
<keyword evidence="4" id="KW-0808">Transferase</keyword>
<dbReference type="InterPro" id="IPR050640">
    <property type="entry name" value="Bact_2-comp_sensor_kinase"/>
</dbReference>
<keyword evidence="4" id="KW-0418">Kinase</keyword>